<evidence type="ECO:0000256" key="1">
    <source>
        <dbReference type="ARBA" id="ARBA00005656"/>
    </source>
</evidence>
<dbReference type="InterPro" id="IPR012147">
    <property type="entry name" value="P_Ac_Bu_trans"/>
</dbReference>
<dbReference type="InterPro" id="IPR042113">
    <property type="entry name" value="P_AcTrfase_dom1"/>
</dbReference>
<keyword evidence="2 5" id="KW-0808">Transferase</keyword>
<dbReference type="InterPro" id="IPR002505">
    <property type="entry name" value="PTA_PTB"/>
</dbReference>
<keyword evidence="6" id="KW-1185">Reference proteome</keyword>
<feature type="domain" description="Phosphate acetyl/butaryl transferase" evidence="4">
    <location>
        <begin position="4"/>
        <end position="320"/>
    </location>
</feature>
<name>R4YKY1_OLEAN</name>
<gene>
    <name evidence="5" type="primary">pta</name>
    <name evidence="5" type="ORF">OLEAN_C11300</name>
</gene>
<dbReference type="STRING" id="698738.OLEAN_C11300"/>
<evidence type="ECO:0000313" key="5">
    <source>
        <dbReference type="EMBL" id="CCK75306.1"/>
    </source>
</evidence>
<dbReference type="EC" id="2.3.1.8" evidence="5"/>
<organism evidence="5 6">
    <name type="scientific">Oleispira antarctica RB-8</name>
    <dbReference type="NCBI Taxonomy" id="698738"/>
    <lineage>
        <taxon>Bacteria</taxon>
        <taxon>Pseudomonadati</taxon>
        <taxon>Pseudomonadota</taxon>
        <taxon>Gammaproteobacteria</taxon>
        <taxon>Oceanospirillales</taxon>
        <taxon>Oceanospirillaceae</taxon>
        <taxon>Oleispira</taxon>
    </lineage>
</organism>
<dbReference type="AlphaFoldDB" id="R4YKY1"/>
<keyword evidence="3 5" id="KW-0012">Acyltransferase</keyword>
<comment type="similarity">
    <text evidence="1">Belongs to the phosphate acetyltransferase and butyryltransferase family.</text>
</comment>
<dbReference type="Gene3D" id="3.40.50.10750">
    <property type="entry name" value="Isocitrate/Isopropylmalate dehydrogenase-like"/>
    <property type="match status" value="1"/>
</dbReference>
<dbReference type="PANTHER" id="PTHR43356">
    <property type="entry name" value="PHOSPHATE ACETYLTRANSFERASE"/>
    <property type="match status" value="1"/>
</dbReference>
<dbReference type="Pfam" id="PF01515">
    <property type="entry name" value="PTA_PTB"/>
    <property type="match status" value="1"/>
</dbReference>
<dbReference type="KEGG" id="oai:OLEAN_C11300"/>
<dbReference type="GO" id="GO:0008959">
    <property type="term" value="F:phosphate acetyltransferase activity"/>
    <property type="evidence" value="ECO:0007669"/>
    <property type="project" value="UniProtKB-EC"/>
</dbReference>
<dbReference type="Gene3D" id="3.40.50.10950">
    <property type="match status" value="1"/>
</dbReference>
<sequence>MNVVQQCRTECKQSPQRIVFADSLDVRVLQAANELQKQGLAEPILIGNPFEIRDYAYRNGIAMPCFAVVDPERSGYLEPFVNAYLENSDANTERDSAEALLRKPLFYAAMMVKQNQADVCIAGNLSTSGDVLRAALKVIGIAEQHRTVSSFFVMTSPDGSDVRLFADAAVVPEPTVEQLADITIDTARNFEKLTGEKARVAMLSFSSKGSSNHPAAVHVREAFDLVRRKSPDLIVDGELQFDAAVDPIVADHKAPDSPLHGSSNVMIFPSLNAGNIAYKVAQRLAHYQALGPLLQGLRKPMHDLSRGCSADDIVDIAILASCLAKK</sequence>
<evidence type="ECO:0000256" key="2">
    <source>
        <dbReference type="ARBA" id="ARBA00022679"/>
    </source>
</evidence>
<dbReference type="EMBL" id="FO203512">
    <property type="protein sequence ID" value="CCK75306.1"/>
    <property type="molecule type" value="Genomic_DNA"/>
</dbReference>
<evidence type="ECO:0000313" key="6">
    <source>
        <dbReference type="Proteomes" id="UP000032749"/>
    </source>
</evidence>
<dbReference type="OrthoDB" id="9808984at2"/>
<dbReference type="SUPFAM" id="SSF53659">
    <property type="entry name" value="Isocitrate/Isopropylmalate dehydrogenase-like"/>
    <property type="match status" value="1"/>
</dbReference>
<dbReference type="PANTHER" id="PTHR43356:SF1">
    <property type="entry name" value="PHOSPHATE ACETYLTRANSFERASE EUTD"/>
    <property type="match status" value="1"/>
</dbReference>
<protein>
    <submittedName>
        <fullName evidence="5">Phosphate acetyltransferase</fullName>
        <ecNumber evidence="5">2.3.1.8</ecNumber>
    </submittedName>
</protein>
<proteinExistence type="inferred from homology"/>
<evidence type="ECO:0000259" key="4">
    <source>
        <dbReference type="Pfam" id="PF01515"/>
    </source>
</evidence>
<dbReference type="NCBIfam" id="NF007233">
    <property type="entry name" value="PRK09653.1"/>
    <property type="match status" value="1"/>
</dbReference>
<dbReference type="Proteomes" id="UP000032749">
    <property type="component" value="Chromosome"/>
</dbReference>
<evidence type="ECO:0000256" key="3">
    <source>
        <dbReference type="ARBA" id="ARBA00023315"/>
    </source>
</evidence>
<reference evidence="5 6" key="1">
    <citation type="journal article" date="2013" name="Nat. Commun.">
        <title>Genome sequence and functional genomic analysis of the oil-degrading bacterium Oleispira antarctica.</title>
        <authorList>
            <person name="Kube M."/>
            <person name="Chernikova T.N."/>
            <person name="Al-Ramahi Y."/>
            <person name="Beloqui A."/>
            <person name="Lopez-Cortez N."/>
            <person name="Guazzaroni M.E."/>
            <person name="Heipieper H.J."/>
            <person name="Klages S."/>
            <person name="Kotsyurbenko O.R."/>
            <person name="Langer I."/>
            <person name="Nechitaylo T.Y."/>
            <person name="Lunsdorf H."/>
            <person name="Fernandez M."/>
            <person name="Juarez S."/>
            <person name="Ciordia S."/>
            <person name="Singer A."/>
            <person name="Kagan O."/>
            <person name="Egorova O."/>
            <person name="Petit P.A."/>
            <person name="Stogios P."/>
            <person name="Kim Y."/>
            <person name="Tchigvintsev A."/>
            <person name="Flick R."/>
            <person name="Denaro R."/>
            <person name="Genovese M."/>
            <person name="Albar J.P."/>
            <person name="Reva O.N."/>
            <person name="Martinez-Gomariz M."/>
            <person name="Tran H."/>
            <person name="Ferrer M."/>
            <person name="Savchenko A."/>
            <person name="Yakunin A.F."/>
            <person name="Yakimov M.M."/>
            <person name="Golyshina O.V."/>
            <person name="Reinhardt R."/>
            <person name="Golyshin P.N."/>
        </authorList>
    </citation>
    <scope>NUCLEOTIDE SEQUENCE [LARGE SCALE GENOMIC DNA]</scope>
</reference>
<dbReference type="HOGENOM" id="CLU_019723_0_1_6"/>
<dbReference type="PIRSF" id="PIRSF000428">
    <property type="entry name" value="P_Ac_trans"/>
    <property type="match status" value="1"/>
</dbReference>
<dbReference type="PATRIC" id="fig|698738.3.peg.1175"/>
<dbReference type="InterPro" id="IPR042112">
    <property type="entry name" value="P_AcTrfase_dom2"/>
</dbReference>
<dbReference type="InterPro" id="IPR050500">
    <property type="entry name" value="Phos_Acetyltrans/Butyryltrans"/>
</dbReference>
<accession>R4YKY1</accession>